<dbReference type="RefSeq" id="WP_023394940.1">
    <property type="nucleotide sequence ID" value="NZ_ASGZ01000038.1"/>
</dbReference>
<dbReference type="Proteomes" id="UP000017840">
    <property type="component" value="Unassembled WGS sequence"/>
</dbReference>
<reference evidence="3 4" key="1">
    <citation type="journal article" date="2013" name="Genome Announc.">
        <title>Draft Genome Sequence of 'Candidatus Halobonum tyrrellensis' Strain G22, Isolated from the Hypersaline Waters of Lake Tyrrell, Australia.</title>
        <authorList>
            <person name="Ugalde J.A."/>
            <person name="Narasingarao P."/>
            <person name="Kuo S."/>
            <person name="Podell S."/>
            <person name="Allen E.E."/>
        </authorList>
    </citation>
    <scope>NUCLEOTIDE SEQUENCE [LARGE SCALE GENOMIC DNA]</scope>
    <source>
        <strain evidence="3 4">G22</strain>
    </source>
</reference>
<organism evidence="3 4">
    <name type="scientific">Candidatus Halobonum tyrrellensis G22</name>
    <dbReference type="NCBI Taxonomy" id="1324957"/>
    <lineage>
        <taxon>Archaea</taxon>
        <taxon>Methanobacteriati</taxon>
        <taxon>Methanobacteriota</taxon>
        <taxon>Stenosarchaea group</taxon>
        <taxon>Halobacteria</taxon>
        <taxon>Halobacteriales</taxon>
        <taxon>Haloferacaceae</taxon>
        <taxon>Candidatus Halobonum</taxon>
    </lineage>
</organism>
<sequence length="245" mass="25397">VVAGGVALVPAETGLFAFDAGSGEPLWRHGGERDRPYGVAVADGVAYVTMRDEPTTLALALDDGSEVWRAAADADFASAPLVAPSEDRVYAGDTTGRVVARDATDGEPLWTFDAFTGVYALAARRDALFVGTTGGETYELLAARDRVVPLWRRKLPGTVRALTADARSVFAATFDAGWFRLRPGARAGRTEWHAAGAPTVTESLVHAGSTLVGAGPDGVAAHRPRGGGRLWSIDNGAGAPASAPA</sequence>
<evidence type="ECO:0000313" key="3">
    <source>
        <dbReference type="EMBL" id="ESP87885.1"/>
    </source>
</evidence>
<dbReference type="eggNOG" id="arCOG02556">
    <property type="taxonomic scope" value="Archaea"/>
</dbReference>
<keyword evidence="4" id="KW-1185">Reference proteome</keyword>
<dbReference type="Pfam" id="PF13360">
    <property type="entry name" value="PQQ_2"/>
    <property type="match status" value="1"/>
</dbReference>
<feature type="non-terminal residue" evidence="3">
    <location>
        <position position="245"/>
    </location>
</feature>
<name>V4HB20_9EURY</name>
<evidence type="ECO:0000256" key="1">
    <source>
        <dbReference type="SAM" id="MobiDB-lite"/>
    </source>
</evidence>
<evidence type="ECO:0000313" key="4">
    <source>
        <dbReference type="Proteomes" id="UP000017840"/>
    </source>
</evidence>
<dbReference type="OrthoDB" id="136681at2157"/>
<accession>V4HB20</accession>
<dbReference type="PANTHER" id="PTHR34512">
    <property type="entry name" value="CELL SURFACE PROTEIN"/>
    <property type="match status" value="1"/>
</dbReference>
<dbReference type="Gene3D" id="2.130.10.10">
    <property type="entry name" value="YVTN repeat-like/Quinoprotein amine dehydrogenase"/>
    <property type="match status" value="1"/>
</dbReference>
<proteinExistence type="predicted"/>
<feature type="region of interest" description="Disordered" evidence="1">
    <location>
        <begin position="224"/>
        <end position="245"/>
    </location>
</feature>
<dbReference type="EMBL" id="ASGZ01000038">
    <property type="protein sequence ID" value="ESP87885.1"/>
    <property type="molecule type" value="Genomic_DNA"/>
</dbReference>
<dbReference type="SUPFAM" id="SSF50998">
    <property type="entry name" value="Quinoprotein alcohol dehydrogenase-like"/>
    <property type="match status" value="1"/>
</dbReference>
<dbReference type="PANTHER" id="PTHR34512:SF30">
    <property type="entry name" value="OUTER MEMBRANE PROTEIN ASSEMBLY FACTOR BAMB"/>
    <property type="match status" value="1"/>
</dbReference>
<feature type="domain" description="Pyrrolo-quinoline quinone repeat" evidence="2">
    <location>
        <begin position="16"/>
        <end position="113"/>
    </location>
</feature>
<evidence type="ECO:0000259" key="2">
    <source>
        <dbReference type="Pfam" id="PF13360"/>
    </source>
</evidence>
<dbReference type="AlphaFoldDB" id="V4HB20"/>
<dbReference type="InterPro" id="IPR015943">
    <property type="entry name" value="WD40/YVTN_repeat-like_dom_sf"/>
</dbReference>
<dbReference type="InterPro" id="IPR002372">
    <property type="entry name" value="PQQ_rpt_dom"/>
</dbReference>
<comment type="caution">
    <text evidence="3">The sequence shown here is derived from an EMBL/GenBank/DDBJ whole genome shotgun (WGS) entry which is preliminary data.</text>
</comment>
<feature type="non-terminal residue" evidence="3">
    <location>
        <position position="1"/>
    </location>
</feature>
<protein>
    <submittedName>
        <fullName evidence="3">PQQ repeat-containing protein</fullName>
    </submittedName>
</protein>
<dbReference type="InterPro" id="IPR011047">
    <property type="entry name" value="Quinoprotein_ADH-like_sf"/>
</dbReference>
<gene>
    <name evidence="3" type="ORF">K933_11821</name>
</gene>